<dbReference type="CDD" id="cd11386">
    <property type="entry name" value="MCP_signal"/>
    <property type="match status" value="1"/>
</dbReference>
<dbReference type="SUPFAM" id="SSF158472">
    <property type="entry name" value="HAMP domain-like"/>
    <property type="match status" value="1"/>
</dbReference>
<dbReference type="PROSITE" id="PS50885">
    <property type="entry name" value="HAMP"/>
    <property type="match status" value="2"/>
</dbReference>
<feature type="transmembrane region" description="Helical" evidence="7">
    <location>
        <begin position="12"/>
        <end position="31"/>
    </location>
</feature>
<dbReference type="SMART" id="SM00304">
    <property type="entry name" value="HAMP"/>
    <property type="match status" value="2"/>
</dbReference>
<dbReference type="FunFam" id="1.10.287.950:FF:000001">
    <property type="entry name" value="Methyl-accepting chemotaxis sensory transducer"/>
    <property type="match status" value="1"/>
</dbReference>
<dbReference type="InterPro" id="IPR003660">
    <property type="entry name" value="HAMP_dom"/>
</dbReference>
<dbReference type="RefSeq" id="WP_267992843.1">
    <property type="nucleotide sequence ID" value="NZ_JAPJZI010000001.1"/>
</dbReference>
<dbReference type="GO" id="GO:0007165">
    <property type="term" value="P:signal transduction"/>
    <property type="evidence" value="ECO:0007669"/>
    <property type="project" value="UniProtKB-KW"/>
</dbReference>
<dbReference type="PRINTS" id="PR00260">
    <property type="entry name" value="CHEMTRNSDUCR"/>
</dbReference>
<dbReference type="GO" id="GO:0004888">
    <property type="term" value="F:transmembrane signaling receptor activity"/>
    <property type="evidence" value="ECO:0007669"/>
    <property type="project" value="InterPro"/>
</dbReference>
<evidence type="ECO:0000256" key="6">
    <source>
        <dbReference type="SAM" id="MobiDB-lite"/>
    </source>
</evidence>
<dbReference type="InterPro" id="IPR007891">
    <property type="entry name" value="CHASE3"/>
</dbReference>
<evidence type="ECO:0000313" key="10">
    <source>
        <dbReference type="EMBL" id="MDA5401033.1"/>
    </source>
</evidence>
<dbReference type="Gene3D" id="6.10.340.10">
    <property type="match status" value="1"/>
</dbReference>
<feature type="transmembrane region" description="Helical" evidence="7">
    <location>
        <begin position="184"/>
        <end position="208"/>
    </location>
</feature>
<sequence>MLRSLSIGKKFAFAFGALITLFLLISGYSLYSFTQLKNADEWNSHTYEVLDHSGSLIAAIVNQESGVRGFLVSGDEKFLGPYISGEKTFETELNTLLTLTSDNASQQERLRRIQAGAEKWHRDVIDQEIALGKNPDTLNEARAIAASGAGKAIMDSIRAAHAEFEEAERSLLVTRSATKDETMLIATIALVAGSLVILFVASAMGWFLNRNIGGAVSDMTVAMGELASGNNSVEIPHAHRQDELGAMAAAVQVFKDNALRNEELVKEQEAQKEQAEAERRRAQEEAIQSERAMVVESFGTALSAIANKDLSSRITDDLPAAYEELKSDFNKSIANLEEALVQVGYSAESIKGGTHEIRSASDQLSRRAEQQAASVEETAAAVDEITATVKTTAERAGEAGSLVVKTQQAATESGEVVQDAISAMGEIKESSDQIASIIGVIDDIAFQTNLLALNAGVEAARAGDAGKGFAVVAQEVRELAQRSGTAANEIKELITKSGVQVQNGVELVDRTGSALQTILASVTEVADHVRAIAQASQEQSSGLQEINSAINSIDQGTQQSASMVEETNASSHTLNSEVGSLTGLLDSFQTSSEPRRKPISTAAPEVREVKKTNVSSFPIDGNAALDTDNWSEF</sequence>
<comment type="caution">
    <text evidence="10">The sequence shown here is derived from an EMBL/GenBank/DDBJ whole genome shotgun (WGS) entry which is preliminary data.</text>
</comment>
<dbReference type="GO" id="GO:0005886">
    <property type="term" value="C:plasma membrane"/>
    <property type="evidence" value="ECO:0007669"/>
    <property type="project" value="TreeGrafter"/>
</dbReference>
<name>A0A9X3ZJM0_9HYPH</name>
<feature type="domain" description="HAMP" evidence="9">
    <location>
        <begin position="295"/>
        <end position="341"/>
    </location>
</feature>
<dbReference type="InterPro" id="IPR004089">
    <property type="entry name" value="MCPsignal_dom"/>
</dbReference>
<keyword evidence="5" id="KW-0175">Coiled coil</keyword>
<protein>
    <submittedName>
        <fullName evidence="10">Methyl-accepting chemotaxis protein</fullName>
    </submittedName>
</protein>
<dbReference type="InterPro" id="IPR004090">
    <property type="entry name" value="Chemotax_Me-accpt_rcpt"/>
</dbReference>
<feature type="domain" description="Methyl-accepting transducer" evidence="8">
    <location>
        <begin position="346"/>
        <end position="575"/>
    </location>
</feature>
<organism evidence="10 11">
    <name type="scientific">Hoeflea prorocentri</name>
    <dbReference type="NCBI Taxonomy" id="1922333"/>
    <lineage>
        <taxon>Bacteria</taxon>
        <taxon>Pseudomonadati</taxon>
        <taxon>Pseudomonadota</taxon>
        <taxon>Alphaproteobacteria</taxon>
        <taxon>Hyphomicrobiales</taxon>
        <taxon>Rhizobiaceae</taxon>
        <taxon>Hoeflea</taxon>
    </lineage>
</organism>
<keyword evidence="11" id="KW-1185">Reference proteome</keyword>
<evidence type="ECO:0000256" key="4">
    <source>
        <dbReference type="PROSITE-ProRule" id="PRU00284"/>
    </source>
</evidence>
<keyword evidence="2" id="KW-0145">Chemotaxis</keyword>
<comment type="subcellular location">
    <subcellularLocation>
        <location evidence="1">Membrane</location>
    </subcellularLocation>
</comment>
<evidence type="ECO:0000259" key="9">
    <source>
        <dbReference type="PROSITE" id="PS50885"/>
    </source>
</evidence>
<dbReference type="Proteomes" id="UP001151234">
    <property type="component" value="Unassembled WGS sequence"/>
</dbReference>
<evidence type="ECO:0000256" key="5">
    <source>
        <dbReference type="SAM" id="Coils"/>
    </source>
</evidence>
<dbReference type="SUPFAM" id="SSF58104">
    <property type="entry name" value="Methyl-accepting chemotaxis protein (MCP) signaling domain"/>
    <property type="match status" value="1"/>
</dbReference>
<evidence type="ECO:0000256" key="1">
    <source>
        <dbReference type="ARBA" id="ARBA00004370"/>
    </source>
</evidence>
<accession>A0A9X3ZJM0</accession>
<evidence type="ECO:0000259" key="8">
    <source>
        <dbReference type="PROSITE" id="PS50111"/>
    </source>
</evidence>
<keyword evidence="7" id="KW-1133">Transmembrane helix</keyword>
<dbReference type="Pfam" id="PF00015">
    <property type="entry name" value="MCPsignal"/>
    <property type="match status" value="1"/>
</dbReference>
<proteinExistence type="inferred from homology"/>
<dbReference type="Pfam" id="PF05227">
    <property type="entry name" value="CHASE3"/>
    <property type="match status" value="1"/>
</dbReference>
<feature type="region of interest" description="Disordered" evidence="6">
    <location>
        <begin position="587"/>
        <end position="607"/>
    </location>
</feature>
<feature type="domain" description="HAMP" evidence="9">
    <location>
        <begin position="210"/>
        <end position="263"/>
    </location>
</feature>
<keyword evidence="7" id="KW-0812">Transmembrane</keyword>
<evidence type="ECO:0000256" key="2">
    <source>
        <dbReference type="ARBA" id="ARBA00022500"/>
    </source>
</evidence>
<dbReference type="PROSITE" id="PS50111">
    <property type="entry name" value="CHEMOTAXIS_TRANSDUC_2"/>
    <property type="match status" value="1"/>
</dbReference>
<evidence type="ECO:0000313" key="11">
    <source>
        <dbReference type="Proteomes" id="UP001151234"/>
    </source>
</evidence>
<dbReference type="Pfam" id="PF00672">
    <property type="entry name" value="HAMP"/>
    <property type="match status" value="1"/>
</dbReference>
<dbReference type="PANTHER" id="PTHR43531:SF11">
    <property type="entry name" value="METHYL-ACCEPTING CHEMOTAXIS PROTEIN 3"/>
    <property type="match status" value="1"/>
</dbReference>
<keyword evidence="4" id="KW-0807">Transducer</keyword>
<dbReference type="PANTHER" id="PTHR43531">
    <property type="entry name" value="PROTEIN ICFG"/>
    <property type="match status" value="1"/>
</dbReference>
<dbReference type="CDD" id="cd19410">
    <property type="entry name" value="HK9-like_sensor"/>
    <property type="match status" value="1"/>
</dbReference>
<dbReference type="SMART" id="SM00283">
    <property type="entry name" value="MA"/>
    <property type="match status" value="1"/>
</dbReference>
<dbReference type="AlphaFoldDB" id="A0A9X3ZJM0"/>
<keyword evidence="7" id="KW-0472">Membrane</keyword>
<gene>
    <name evidence="10" type="ORF">OQ273_20835</name>
</gene>
<dbReference type="InterPro" id="IPR051310">
    <property type="entry name" value="MCP_chemotaxis"/>
</dbReference>
<evidence type="ECO:0000256" key="7">
    <source>
        <dbReference type="SAM" id="Phobius"/>
    </source>
</evidence>
<dbReference type="EMBL" id="JAPJZI010000001">
    <property type="protein sequence ID" value="MDA5401033.1"/>
    <property type="molecule type" value="Genomic_DNA"/>
</dbReference>
<comment type="similarity">
    <text evidence="3">Belongs to the methyl-accepting chemotaxis (MCP) protein family.</text>
</comment>
<dbReference type="Gene3D" id="1.10.287.950">
    <property type="entry name" value="Methyl-accepting chemotaxis protein"/>
    <property type="match status" value="1"/>
</dbReference>
<dbReference type="GO" id="GO:0006935">
    <property type="term" value="P:chemotaxis"/>
    <property type="evidence" value="ECO:0007669"/>
    <property type="project" value="UniProtKB-KW"/>
</dbReference>
<reference evidence="10" key="1">
    <citation type="submission" date="2022-11" db="EMBL/GenBank/DDBJ databases">
        <title>Draft genome sequence of Hoeflea poritis E7-10 and Hoeflea prorocentri PM5-8, separated from scleractinian coral Porites lutea and marine dinoflagellate.</title>
        <authorList>
            <person name="Zhang G."/>
            <person name="Wei Q."/>
            <person name="Cai L."/>
        </authorList>
    </citation>
    <scope>NUCLEOTIDE SEQUENCE</scope>
    <source>
        <strain evidence="10">PM5-8</strain>
    </source>
</reference>
<evidence type="ECO:0000256" key="3">
    <source>
        <dbReference type="ARBA" id="ARBA00029447"/>
    </source>
</evidence>
<feature type="coiled-coil region" evidence="5">
    <location>
        <begin position="258"/>
        <end position="292"/>
    </location>
</feature>